<dbReference type="CDD" id="cd08461">
    <property type="entry name" value="PBP2_DntR_like_3"/>
    <property type="match status" value="1"/>
</dbReference>
<protein>
    <submittedName>
        <fullName evidence="6">LysR family transcriptional regulator</fullName>
    </submittedName>
</protein>
<reference evidence="6 7" key="1">
    <citation type="submission" date="2019-12" db="EMBL/GenBank/DDBJ databases">
        <title>Erwinia sp. nov., isolated from droppings of birds in the Qinghai-Tiebt plateau of China.</title>
        <authorList>
            <person name="Ge Y."/>
        </authorList>
    </citation>
    <scope>NUCLEOTIDE SEQUENCE [LARGE SCALE GENOMIC DNA]</scope>
    <source>
        <strain evidence="6 7">J780</strain>
    </source>
</reference>
<gene>
    <name evidence="6" type="ORF">GN242_10255</name>
</gene>
<dbReference type="Proteomes" id="UP000424752">
    <property type="component" value="Chromosome"/>
</dbReference>
<dbReference type="InterPro" id="IPR000847">
    <property type="entry name" value="LysR_HTH_N"/>
</dbReference>
<accession>A0A6I6EMN5</accession>
<evidence type="ECO:0000256" key="3">
    <source>
        <dbReference type="ARBA" id="ARBA00023125"/>
    </source>
</evidence>
<proteinExistence type="inferred from homology"/>
<keyword evidence="3" id="KW-0238">DNA-binding</keyword>
<evidence type="ECO:0000256" key="2">
    <source>
        <dbReference type="ARBA" id="ARBA00023015"/>
    </source>
</evidence>
<dbReference type="PRINTS" id="PR00039">
    <property type="entry name" value="HTHLYSR"/>
</dbReference>
<dbReference type="InterPro" id="IPR036390">
    <property type="entry name" value="WH_DNA-bd_sf"/>
</dbReference>
<evidence type="ECO:0000256" key="1">
    <source>
        <dbReference type="ARBA" id="ARBA00009437"/>
    </source>
</evidence>
<keyword evidence="4" id="KW-0804">Transcription</keyword>
<dbReference type="EMBL" id="CP046509">
    <property type="protein sequence ID" value="QGU87576.1"/>
    <property type="molecule type" value="Genomic_DNA"/>
</dbReference>
<dbReference type="Pfam" id="PF00126">
    <property type="entry name" value="HTH_1"/>
    <property type="match status" value="1"/>
</dbReference>
<dbReference type="KEGG" id="erwi:GN242_10255"/>
<dbReference type="InterPro" id="IPR050389">
    <property type="entry name" value="LysR-type_TF"/>
</dbReference>
<feature type="domain" description="HTH lysR-type" evidence="5">
    <location>
        <begin position="8"/>
        <end position="65"/>
    </location>
</feature>
<keyword evidence="2" id="KW-0805">Transcription regulation</keyword>
<dbReference type="AlphaFoldDB" id="A0A6I6EMN5"/>
<dbReference type="PANTHER" id="PTHR30118:SF15">
    <property type="entry name" value="TRANSCRIPTIONAL REGULATORY PROTEIN"/>
    <property type="match status" value="1"/>
</dbReference>
<dbReference type="GO" id="GO:0003700">
    <property type="term" value="F:DNA-binding transcription factor activity"/>
    <property type="evidence" value="ECO:0007669"/>
    <property type="project" value="InterPro"/>
</dbReference>
<evidence type="ECO:0000313" key="6">
    <source>
        <dbReference type="EMBL" id="QGU87576.1"/>
    </source>
</evidence>
<evidence type="ECO:0000256" key="4">
    <source>
        <dbReference type="ARBA" id="ARBA00023163"/>
    </source>
</evidence>
<dbReference type="RefSeq" id="WP_156287420.1">
    <property type="nucleotide sequence ID" value="NZ_CP046509.1"/>
</dbReference>
<dbReference type="InterPro" id="IPR036388">
    <property type="entry name" value="WH-like_DNA-bd_sf"/>
</dbReference>
<sequence length="302" mass="34042">MKNDIRTLDLNLLKALDALLDEGSVTRAAQRLSLTQPAVSGMLIRLRDYFDDPLFVRTSHGMVPTMRANELSTPVKQILTDIAILLKQKKFDPMTEELTYTIVATDYALKAVVVPLMAELKQRAPYIKIAVRPVDNERMYQQLSRGEVDLALITPQTTAEDLHGRALYEEDYVCVARRHHPLAASSEMTLEQFCKQEHILVSSEGNFTGVTDEALAKLSLRRRVGMSVNSFQVIPDILKVTDMIAVVPHRMILANNDLIILSLPLKVPGFTKSMAWHERTHRDPSHQWIRALCAEVSQHPAP</sequence>
<dbReference type="Pfam" id="PF03466">
    <property type="entry name" value="LysR_substrate"/>
    <property type="match status" value="1"/>
</dbReference>
<dbReference type="InterPro" id="IPR005119">
    <property type="entry name" value="LysR_subst-bd"/>
</dbReference>
<dbReference type="SUPFAM" id="SSF53850">
    <property type="entry name" value="Periplasmic binding protein-like II"/>
    <property type="match status" value="1"/>
</dbReference>
<dbReference type="Gene3D" id="1.10.10.10">
    <property type="entry name" value="Winged helix-like DNA-binding domain superfamily/Winged helix DNA-binding domain"/>
    <property type="match status" value="1"/>
</dbReference>
<evidence type="ECO:0000259" key="5">
    <source>
        <dbReference type="PROSITE" id="PS50931"/>
    </source>
</evidence>
<name>A0A6I6EMN5_9GAMM</name>
<dbReference type="SUPFAM" id="SSF46785">
    <property type="entry name" value="Winged helix' DNA-binding domain"/>
    <property type="match status" value="1"/>
</dbReference>
<comment type="similarity">
    <text evidence="1">Belongs to the LysR transcriptional regulatory family.</text>
</comment>
<dbReference type="Gene3D" id="3.40.190.10">
    <property type="entry name" value="Periplasmic binding protein-like II"/>
    <property type="match status" value="2"/>
</dbReference>
<evidence type="ECO:0000313" key="7">
    <source>
        <dbReference type="Proteomes" id="UP000424752"/>
    </source>
</evidence>
<organism evidence="6 7">
    <name type="scientific">Erwinia sorbitola</name>
    <dbReference type="NCBI Taxonomy" id="2681984"/>
    <lineage>
        <taxon>Bacteria</taxon>
        <taxon>Pseudomonadati</taxon>
        <taxon>Pseudomonadota</taxon>
        <taxon>Gammaproteobacteria</taxon>
        <taxon>Enterobacterales</taxon>
        <taxon>Erwiniaceae</taxon>
        <taxon>Erwinia</taxon>
    </lineage>
</organism>
<dbReference type="PROSITE" id="PS50931">
    <property type="entry name" value="HTH_LYSR"/>
    <property type="match status" value="1"/>
</dbReference>
<dbReference type="PANTHER" id="PTHR30118">
    <property type="entry name" value="HTH-TYPE TRANSCRIPTIONAL REGULATOR LEUO-RELATED"/>
    <property type="match status" value="1"/>
</dbReference>
<dbReference type="GO" id="GO:0003677">
    <property type="term" value="F:DNA binding"/>
    <property type="evidence" value="ECO:0007669"/>
    <property type="project" value="UniProtKB-KW"/>
</dbReference>